<reference evidence="2" key="1">
    <citation type="submission" date="2022-07" db="EMBL/GenBank/DDBJ databases">
        <title>Bacterial species isolated from the porcine tonsil microbiota.</title>
        <authorList>
            <person name="Oliveira I.M.F."/>
        </authorList>
    </citation>
    <scope>NUCLEOTIDE SEQUENCE</scope>
    <source>
        <strain evidence="2">8QC2O2</strain>
    </source>
</reference>
<dbReference type="Proteomes" id="UP001204068">
    <property type="component" value="Unassembled WGS sequence"/>
</dbReference>
<accession>A0AAW5LN24</accession>
<evidence type="ECO:0000313" key="2">
    <source>
        <dbReference type="EMBL" id="MCQ9303078.1"/>
    </source>
</evidence>
<feature type="coiled-coil region" evidence="1">
    <location>
        <begin position="48"/>
        <end position="113"/>
    </location>
</feature>
<protein>
    <submittedName>
        <fullName evidence="2">Uncharacterized protein</fullName>
    </submittedName>
</protein>
<dbReference type="AlphaFoldDB" id="A0AAW5LN24"/>
<evidence type="ECO:0000256" key="1">
    <source>
        <dbReference type="SAM" id="Coils"/>
    </source>
</evidence>
<dbReference type="EMBL" id="JANILD010000002">
    <property type="protein sequence ID" value="MCQ9303078.1"/>
    <property type="molecule type" value="Genomic_DNA"/>
</dbReference>
<dbReference type="RefSeq" id="WP_257099489.1">
    <property type="nucleotide sequence ID" value="NZ_JANILD010000002.1"/>
</dbReference>
<evidence type="ECO:0000313" key="3">
    <source>
        <dbReference type="Proteomes" id="UP001204068"/>
    </source>
</evidence>
<keyword evidence="1" id="KW-0175">Coiled coil</keyword>
<organism evidence="2 3">
    <name type="scientific">Mammaliicoccus sciuri</name>
    <name type="common">Staphylococcus sciuri</name>
    <dbReference type="NCBI Taxonomy" id="1296"/>
    <lineage>
        <taxon>Bacteria</taxon>
        <taxon>Bacillati</taxon>
        <taxon>Bacillota</taxon>
        <taxon>Bacilli</taxon>
        <taxon>Bacillales</taxon>
        <taxon>Staphylococcaceae</taxon>
        <taxon>Mammaliicoccus</taxon>
    </lineage>
</organism>
<proteinExistence type="predicted"/>
<sequence length="137" mass="16187">MAKPSREEVIDWAKKQNLDVDNFIDELDQYKTAHDKLTAGLKEAVAESIQYKRERDSLIKDVEKLRRKVDELESLALGRSKYIDAKNYEISQLEKVRKRYNNLTEHIKDKALNNPSEHRYFRLVHFIDDLEADTHEG</sequence>
<gene>
    <name evidence="2" type="ORF">NQ032_05505</name>
</gene>
<comment type="caution">
    <text evidence="2">The sequence shown here is derived from an EMBL/GenBank/DDBJ whole genome shotgun (WGS) entry which is preliminary data.</text>
</comment>
<name>A0AAW5LN24_MAMSC</name>